<evidence type="ECO:0000256" key="1">
    <source>
        <dbReference type="SAM" id="Phobius"/>
    </source>
</evidence>
<dbReference type="Proteomes" id="UP001160334">
    <property type="component" value="Unassembled WGS sequence"/>
</dbReference>
<keyword evidence="3" id="KW-1185">Reference proteome</keyword>
<keyword evidence="1" id="KW-0812">Transmembrane</keyword>
<gene>
    <name evidence="2" type="ORF">M2280_005556</name>
</gene>
<evidence type="ECO:0000313" key="3">
    <source>
        <dbReference type="Proteomes" id="UP001160334"/>
    </source>
</evidence>
<comment type="caution">
    <text evidence="2">The sequence shown here is derived from an EMBL/GenBank/DDBJ whole genome shotgun (WGS) entry which is preliminary data.</text>
</comment>
<feature type="transmembrane region" description="Helical" evidence="1">
    <location>
        <begin position="46"/>
        <end position="67"/>
    </location>
</feature>
<reference evidence="2 3" key="1">
    <citation type="submission" date="2023-04" db="EMBL/GenBank/DDBJ databases">
        <title>Forest soil microbial communities from Buena Vista Peninsula, Colon Province, Panama.</title>
        <authorList>
            <person name="Bouskill N."/>
        </authorList>
    </citation>
    <scope>NUCLEOTIDE SEQUENCE [LARGE SCALE GENOMIC DNA]</scope>
    <source>
        <strain evidence="2 3">CFH S0262</strain>
    </source>
</reference>
<dbReference type="EMBL" id="JARXVC010000020">
    <property type="protein sequence ID" value="MDH6284298.1"/>
    <property type="molecule type" value="Genomic_DNA"/>
</dbReference>
<accession>A0ABT6MIZ8</accession>
<sequence>MRREDQTSARADAQIRRRILVRQCVCTALLAVCGIVLMFQPNVPKFSAGMIIGAGVVGVVLFGGQLLNASPNRDKS</sequence>
<evidence type="ECO:0000313" key="2">
    <source>
        <dbReference type="EMBL" id="MDH6284298.1"/>
    </source>
</evidence>
<keyword evidence="1" id="KW-0472">Membrane</keyword>
<protein>
    <submittedName>
        <fullName evidence="2">Drug/metabolite transporter (DMT)-like permease</fullName>
    </submittedName>
</protein>
<organism evidence="2 3">
    <name type="scientific">Prescottella agglutinans</name>
    <dbReference type="NCBI Taxonomy" id="1644129"/>
    <lineage>
        <taxon>Bacteria</taxon>
        <taxon>Bacillati</taxon>
        <taxon>Actinomycetota</taxon>
        <taxon>Actinomycetes</taxon>
        <taxon>Mycobacteriales</taxon>
        <taxon>Nocardiaceae</taxon>
        <taxon>Prescottella</taxon>
    </lineage>
</organism>
<feature type="transmembrane region" description="Helical" evidence="1">
    <location>
        <begin position="20"/>
        <end position="40"/>
    </location>
</feature>
<proteinExistence type="predicted"/>
<dbReference type="RefSeq" id="WP_280763526.1">
    <property type="nucleotide sequence ID" value="NZ_JARXVC010000020.1"/>
</dbReference>
<keyword evidence="1" id="KW-1133">Transmembrane helix</keyword>
<name>A0ABT6MIZ8_9NOCA</name>